<comment type="caution">
    <text evidence="2">The sequence shown here is derived from an EMBL/GenBank/DDBJ whole genome shotgun (WGS) entry which is preliminary data.</text>
</comment>
<protein>
    <recommendedName>
        <fullName evidence="4">Coproporphyrinogen oxidase</fullName>
    </recommendedName>
</protein>
<dbReference type="Proteomes" id="UP001497522">
    <property type="component" value="Unassembled WGS sequence"/>
</dbReference>
<dbReference type="PRINTS" id="PR00073">
    <property type="entry name" value="COPRGNOXDASE"/>
</dbReference>
<dbReference type="SUPFAM" id="SSF102886">
    <property type="entry name" value="Coproporphyrinogen III oxidase"/>
    <property type="match status" value="1"/>
</dbReference>
<reference evidence="2" key="1">
    <citation type="submission" date="2024-03" db="EMBL/GenBank/DDBJ databases">
        <authorList>
            <consortium name="ELIXIR-Norway"/>
            <consortium name="Elixir Norway"/>
        </authorList>
    </citation>
    <scope>NUCLEOTIDE SEQUENCE</scope>
</reference>
<evidence type="ECO:0000313" key="2">
    <source>
        <dbReference type="EMBL" id="CAK9854771.1"/>
    </source>
</evidence>
<dbReference type="InterPro" id="IPR001260">
    <property type="entry name" value="Coprogen_oxidase_aer"/>
</dbReference>
<accession>A0ABP0ZWH6</accession>
<organism evidence="2 3">
    <name type="scientific">Sphagnum jensenii</name>
    <dbReference type="NCBI Taxonomy" id="128206"/>
    <lineage>
        <taxon>Eukaryota</taxon>
        <taxon>Viridiplantae</taxon>
        <taxon>Streptophyta</taxon>
        <taxon>Embryophyta</taxon>
        <taxon>Bryophyta</taxon>
        <taxon>Sphagnophytina</taxon>
        <taxon>Sphagnopsida</taxon>
        <taxon>Sphagnales</taxon>
        <taxon>Sphagnaceae</taxon>
        <taxon>Sphagnum</taxon>
    </lineage>
</organism>
<dbReference type="PANTHER" id="PTHR10755">
    <property type="entry name" value="COPROPORPHYRINOGEN III OXIDASE, MITOCHONDRIAL"/>
    <property type="match status" value="1"/>
</dbReference>
<evidence type="ECO:0000256" key="1">
    <source>
        <dbReference type="ARBA" id="ARBA00049102"/>
    </source>
</evidence>
<evidence type="ECO:0008006" key="4">
    <source>
        <dbReference type="Google" id="ProtNLM"/>
    </source>
</evidence>
<dbReference type="EMBL" id="CAXHBF010000008">
    <property type="protein sequence ID" value="CAK9854771.1"/>
    <property type="molecule type" value="Genomic_DNA"/>
</dbReference>
<keyword evidence="3" id="KW-1185">Reference proteome</keyword>
<dbReference type="PANTHER" id="PTHR10755:SF3">
    <property type="entry name" value="COPROPORPHYRINOGEN OXIDASE"/>
    <property type="match status" value="1"/>
</dbReference>
<dbReference type="Pfam" id="PF01218">
    <property type="entry name" value="Coprogen_oxidas"/>
    <property type="match status" value="1"/>
</dbReference>
<dbReference type="Gene3D" id="3.40.1500.10">
    <property type="entry name" value="Coproporphyrinogen III oxidase, aerobic"/>
    <property type="match status" value="1"/>
</dbReference>
<sequence>MISFQHVGSIFSSGGALPSSQVPLQSVMCSSAVRASFPLAPVFDVHVNSTMPRSRYASWRGGSRRRRSSLVACCALRPAVRAQEFAAFTEENLEAFLLNAQFSICEEAAAADGSGKVFVFDKWQRGEDAANGYGITRVMEGGDLLEKAAVNVSIVRGHLSESRAKSMSGRGQAVEAGACYFAGALSLVFHPCNPFVPTFRSDIRYFKVDGGHGWFGGGADLTPCYLFEDDVREFHTFYKEVCDKYESGFYDKCKMACDAYFYIPARKEHRGTGGIFFDDLETFSDYEVSGLCKPQRDHVFSFVRELAEGFMPSYLPIAKRRHVLDYGERERQWQLLRRGRYLEFNLLYDRGVKFGLDGGRIESIMVSAPPLVAWKYNVVPEAGTDENKLLQVLQEPQTWT</sequence>
<proteinExistence type="predicted"/>
<gene>
    <name evidence="2" type="ORF">CSSPJE1EN2_LOCUS24703</name>
</gene>
<dbReference type="NCBIfam" id="NF003727">
    <property type="entry name" value="PRK05330.1"/>
    <property type="match status" value="1"/>
</dbReference>
<comment type="catalytic activity">
    <reaction evidence="1">
        <text>coproporphyrinogen III + O2 + 2 H(+) = protoporphyrinogen IX + 2 CO2 + 2 H2O</text>
        <dbReference type="Rhea" id="RHEA:18257"/>
        <dbReference type="ChEBI" id="CHEBI:15377"/>
        <dbReference type="ChEBI" id="CHEBI:15378"/>
        <dbReference type="ChEBI" id="CHEBI:15379"/>
        <dbReference type="ChEBI" id="CHEBI:16526"/>
        <dbReference type="ChEBI" id="CHEBI:57307"/>
        <dbReference type="ChEBI" id="CHEBI:57309"/>
        <dbReference type="EC" id="1.3.3.3"/>
    </reaction>
</comment>
<name>A0ABP0ZWH6_9BRYO</name>
<dbReference type="InterPro" id="IPR036406">
    <property type="entry name" value="Coprogen_oxidase_aer_sf"/>
</dbReference>
<evidence type="ECO:0000313" key="3">
    <source>
        <dbReference type="Proteomes" id="UP001497522"/>
    </source>
</evidence>